<feature type="domain" description="THAP-type" evidence="6">
    <location>
        <begin position="1"/>
        <end position="86"/>
    </location>
</feature>
<evidence type="ECO:0000259" key="6">
    <source>
        <dbReference type="PROSITE" id="PS50950"/>
    </source>
</evidence>
<dbReference type="PROSITE" id="PS50950">
    <property type="entry name" value="ZF_THAP"/>
    <property type="match status" value="1"/>
</dbReference>
<keyword evidence="3" id="KW-0862">Zinc</keyword>
<dbReference type="Pfam" id="PF05485">
    <property type="entry name" value="THAP"/>
    <property type="match status" value="1"/>
</dbReference>
<keyword evidence="4 5" id="KW-0238">DNA-binding</keyword>
<evidence type="ECO:0000256" key="1">
    <source>
        <dbReference type="ARBA" id="ARBA00022723"/>
    </source>
</evidence>
<dbReference type="AlphaFoldDB" id="A0A7T8H173"/>
<evidence type="ECO:0000256" key="3">
    <source>
        <dbReference type="ARBA" id="ARBA00022833"/>
    </source>
</evidence>
<evidence type="ECO:0000256" key="2">
    <source>
        <dbReference type="ARBA" id="ARBA00022771"/>
    </source>
</evidence>
<name>A0A7T8H173_CALRO</name>
<gene>
    <name evidence="7" type="ORF">FKW44_016079</name>
</gene>
<reference evidence="8" key="1">
    <citation type="submission" date="2021-01" db="EMBL/GenBank/DDBJ databases">
        <title>Caligus Genome Assembly.</title>
        <authorList>
            <person name="Gallardo-Escarate C."/>
        </authorList>
    </citation>
    <scope>NUCLEOTIDE SEQUENCE [LARGE SCALE GENOMIC DNA]</scope>
</reference>
<dbReference type="GO" id="GO:0003677">
    <property type="term" value="F:DNA binding"/>
    <property type="evidence" value="ECO:0007669"/>
    <property type="project" value="UniProtKB-UniRule"/>
</dbReference>
<organism evidence="7 8">
    <name type="scientific">Caligus rogercresseyi</name>
    <name type="common">Sea louse</name>
    <dbReference type="NCBI Taxonomy" id="217165"/>
    <lineage>
        <taxon>Eukaryota</taxon>
        <taxon>Metazoa</taxon>
        <taxon>Ecdysozoa</taxon>
        <taxon>Arthropoda</taxon>
        <taxon>Crustacea</taxon>
        <taxon>Multicrustacea</taxon>
        <taxon>Hexanauplia</taxon>
        <taxon>Copepoda</taxon>
        <taxon>Siphonostomatoida</taxon>
        <taxon>Caligidae</taxon>
        <taxon>Caligus</taxon>
    </lineage>
</organism>
<accession>A0A7T8H173</accession>
<proteinExistence type="predicted"/>
<feature type="non-terminal residue" evidence="7">
    <location>
        <position position="106"/>
    </location>
</feature>
<protein>
    <recommendedName>
        <fullName evidence="6">THAP-type domain-containing protein</fullName>
    </recommendedName>
</protein>
<keyword evidence="8" id="KW-1185">Reference proteome</keyword>
<keyword evidence="1" id="KW-0479">Metal-binding</keyword>
<dbReference type="EMBL" id="CP045900">
    <property type="protein sequence ID" value="QQP41645.1"/>
    <property type="molecule type" value="Genomic_DNA"/>
</dbReference>
<evidence type="ECO:0000256" key="5">
    <source>
        <dbReference type="PROSITE-ProRule" id="PRU00309"/>
    </source>
</evidence>
<sequence>MECFVKDCPNHSGMTVEGLRFLEFPWKRDLLKHDAWIGSLAAGYEDHPSPSSESRICNGHFFRKDSAASLDPEHPSYKPLFFPSMSKEEIKQLRKSCRERLHQVKK</sequence>
<dbReference type="InterPro" id="IPR006612">
    <property type="entry name" value="THAP_Znf"/>
</dbReference>
<evidence type="ECO:0000256" key="4">
    <source>
        <dbReference type="ARBA" id="ARBA00023125"/>
    </source>
</evidence>
<evidence type="ECO:0000313" key="8">
    <source>
        <dbReference type="Proteomes" id="UP000595437"/>
    </source>
</evidence>
<dbReference type="GO" id="GO:0008270">
    <property type="term" value="F:zinc ion binding"/>
    <property type="evidence" value="ECO:0007669"/>
    <property type="project" value="UniProtKB-KW"/>
</dbReference>
<dbReference type="SUPFAM" id="SSF57716">
    <property type="entry name" value="Glucocorticoid receptor-like (DNA-binding domain)"/>
    <property type="match status" value="1"/>
</dbReference>
<keyword evidence="2 5" id="KW-0863">Zinc-finger</keyword>
<dbReference type="Proteomes" id="UP000595437">
    <property type="component" value="Chromosome 11"/>
</dbReference>
<evidence type="ECO:0000313" key="7">
    <source>
        <dbReference type="EMBL" id="QQP41645.1"/>
    </source>
</evidence>